<dbReference type="InterPro" id="IPR050259">
    <property type="entry name" value="SDR"/>
</dbReference>
<evidence type="ECO:0008006" key="3">
    <source>
        <dbReference type="Google" id="ProtNLM"/>
    </source>
</evidence>
<dbReference type="EMBL" id="UINC01204873">
    <property type="protein sequence ID" value="SVE25791.1"/>
    <property type="molecule type" value="Genomic_DNA"/>
</dbReference>
<dbReference type="SUPFAM" id="SSF51735">
    <property type="entry name" value="NAD(P)-binding Rossmann-fold domains"/>
    <property type="match status" value="1"/>
</dbReference>
<dbReference type="PANTHER" id="PTHR42879">
    <property type="entry name" value="3-OXOACYL-(ACYL-CARRIER-PROTEIN) REDUCTASE"/>
    <property type="match status" value="1"/>
</dbReference>
<comment type="similarity">
    <text evidence="1">Belongs to the short-chain dehydrogenases/reductases (SDR) family.</text>
</comment>
<dbReference type="AlphaFoldDB" id="A0A383C0V8"/>
<accession>A0A383C0V8</accession>
<dbReference type="Pfam" id="PF13561">
    <property type="entry name" value="adh_short_C2"/>
    <property type="match status" value="1"/>
</dbReference>
<dbReference type="InterPro" id="IPR020904">
    <property type="entry name" value="Sc_DH/Rdtase_CS"/>
</dbReference>
<dbReference type="PRINTS" id="PR00080">
    <property type="entry name" value="SDRFAMILY"/>
</dbReference>
<dbReference type="GO" id="GO:0032787">
    <property type="term" value="P:monocarboxylic acid metabolic process"/>
    <property type="evidence" value="ECO:0007669"/>
    <property type="project" value="UniProtKB-ARBA"/>
</dbReference>
<dbReference type="Gene3D" id="3.40.50.720">
    <property type="entry name" value="NAD(P)-binding Rossmann-like Domain"/>
    <property type="match status" value="1"/>
</dbReference>
<dbReference type="CDD" id="cd05233">
    <property type="entry name" value="SDR_c"/>
    <property type="match status" value="1"/>
</dbReference>
<dbReference type="InterPro" id="IPR002347">
    <property type="entry name" value="SDR_fam"/>
</dbReference>
<proteinExistence type="inferred from homology"/>
<feature type="non-terminal residue" evidence="2">
    <location>
        <position position="1"/>
    </location>
</feature>
<dbReference type="PRINTS" id="PR00081">
    <property type="entry name" value="GDHRDH"/>
</dbReference>
<reference evidence="2" key="1">
    <citation type="submission" date="2018-05" db="EMBL/GenBank/DDBJ databases">
        <authorList>
            <person name="Lanie J.A."/>
            <person name="Ng W.-L."/>
            <person name="Kazmierczak K.M."/>
            <person name="Andrzejewski T.M."/>
            <person name="Davidsen T.M."/>
            <person name="Wayne K.J."/>
            <person name="Tettelin H."/>
            <person name="Glass J.I."/>
            <person name="Rusch D."/>
            <person name="Podicherti R."/>
            <person name="Tsui H.-C.T."/>
            <person name="Winkler M.E."/>
        </authorList>
    </citation>
    <scope>NUCLEOTIDE SEQUENCE</scope>
</reference>
<sequence>FVNSVRSTLGPIDILVNSAGIGISQAVCGHPEDAWNDVIDTNLSGPFRMTRACLPGMIERQWGRIIHIGSTAARTAVADHPAYCASKSGLLGLSRAVSLEGAPHGVTSVVLSPTWVETEMLRTSFHHHATAKGSTTEQEIDELVASSPQQRLVQPEEIAAIAAFLCRDEARGITMEDIQINAGALW</sequence>
<protein>
    <recommendedName>
        <fullName evidence="3">SDR family oxidoreductase</fullName>
    </recommendedName>
</protein>
<evidence type="ECO:0000256" key="1">
    <source>
        <dbReference type="ARBA" id="ARBA00006484"/>
    </source>
</evidence>
<dbReference type="PANTHER" id="PTHR42879:SF2">
    <property type="entry name" value="3-OXOACYL-[ACYL-CARRIER-PROTEIN] REDUCTASE FABG"/>
    <property type="match status" value="1"/>
</dbReference>
<dbReference type="PROSITE" id="PS00061">
    <property type="entry name" value="ADH_SHORT"/>
    <property type="match status" value="1"/>
</dbReference>
<evidence type="ECO:0000313" key="2">
    <source>
        <dbReference type="EMBL" id="SVE25791.1"/>
    </source>
</evidence>
<organism evidence="2">
    <name type="scientific">marine metagenome</name>
    <dbReference type="NCBI Taxonomy" id="408172"/>
    <lineage>
        <taxon>unclassified sequences</taxon>
        <taxon>metagenomes</taxon>
        <taxon>ecological metagenomes</taxon>
    </lineage>
</organism>
<gene>
    <name evidence="2" type="ORF">METZ01_LOCUS478645</name>
</gene>
<dbReference type="InterPro" id="IPR036291">
    <property type="entry name" value="NAD(P)-bd_dom_sf"/>
</dbReference>
<name>A0A383C0V8_9ZZZZ</name>